<keyword evidence="8 10" id="KW-0594">Phospholipid biosynthesis</keyword>
<feature type="transmembrane region" description="Helical" evidence="10">
    <location>
        <begin position="140"/>
        <end position="160"/>
    </location>
</feature>
<organism evidence="11">
    <name type="scientific">candidate division WOR-3 bacterium</name>
    <dbReference type="NCBI Taxonomy" id="2052148"/>
    <lineage>
        <taxon>Bacteria</taxon>
        <taxon>Bacteria division WOR-3</taxon>
    </lineage>
</organism>
<dbReference type="EMBL" id="DTHG01000102">
    <property type="protein sequence ID" value="HGW92568.1"/>
    <property type="molecule type" value="Genomic_DNA"/>
</dbReference>
<protein>
    <recommendedName>
        <fullName evidence="10">Glycerol-3-phosphate acyltransferase</fullName>
    </recommendedName>
    <alternativeName>
        <fullName evidence="10">Acyl-PO4 G3P acyltransferase</fullName>
    </alternativeName>
    <alternativeName>
        <fullName evidence="10">Acyl-phosphate--glycerol-3-phosphate acyltransferase</fullName>
    </alternativeName>
    <alternativeName>
        <fullName evidence="10">G3P acyltransferase</fullName>
        <shortName evidence="10">GPAT</shortName>
        <ecNumber evidence="10">2.3.1.275</ecNumber>
    </alternativeName>
    <alternativeName>
        <fullName evidence="10">Lysophosphatidic acid synthase</fullName>
        <shortName evidence="10">LPA synthase</shortName>
    </alternativeName>
</protein>
<proteinExistence type="inferred from homology"/>
<dbReference type="GO" id="GO:0005886">
    <property type="term" value="C:plasma membrane"/>
    <property type="evidence" value="ECO:0007669"/>
    <property type="project" value="UniProtKB-SubCell"/>
</dbReference>
<comment type="catalytic activity">
    <reaction evidence="10">
        <text>an acyl phosphate + sn-glycerol 3-phosphate = a 1-acyl-sn-glycero-3-phosphate + phosphate</text>
        <dbReference type="Rhea" id="RHEA:34075"/>
        <dbReference type="ChEBI" id="CHEBI:43474"/>
        <dbReference type="ChEBI" id="CHEBI:57597"/>
        <dbReference type="ChEBI" id="CHEBI:57970"/>
        <dbReference type="ChEBI" id="CHEBI:59918"/>
        <dbReference type="EC" id="2.3.1.275"/>
    </reaction>
</comment>
<dbReference type="PANTHER" id="PTHR30309">
    <property type="entry name" value="INNER MEMBRANE PROTEIN YGIH"/>
    <property type="match status" value="1"/>
</dbReference>
<keyword evidence="1 10" id="KW-1003">Cell membrane</keyword>
<feature type="transmembrane region" description="Helical" evidence="10">
    <location>
        <begin position="110"/>
        <end position="133"/>
    </location>
</feature>
<evidence type="ECO:0000256" key="7">
    <source>
        <dbReference type="ARBA" id="ARBA00023136"/>
    </source>
</evidence>
<keyword evidence="4 10" id="KW-0812">Transmembrane</keyword>
<evidence type="ECO:0000256" key="6">
    <source>
        <dbReference type="ARBA" id="ARBA00023098"/>
    </source>
</evidence>
<dbReference type="SMART" id="SM01207">
    <property type="entry name" value="G3P_acyltransf"/>
    <property type="match status" value="1"/>
</dbReference>
<evidence type="ECO:0000256" key="1">
    <source>
        <dbReference type="ARBA" id="ARBA00022475"/>
    </source>
</evidence>
<comment type="caution">
    <text evidence="11">The sequence shown here is derived from an EMBL/GenBank/DDBJ whole genome shotgun (WGS) entry which is preliminary data.</text>
</comment>
<keyword evidence="11" id="KW-0012">Acyltransferase</keyword>
<feature type="transmembrane region" description="Helical" evidence="10">
    <location>
        <begin position="78"/>
        <end position="98"/>
    </location>
</feature>
<comment type="function">
    <text evidence="10">Catalyzes the transfer of an acyl group from acyl-phosphate (acyl-PO(4)) to glycerol-3-phosphate (G3P) to form lysophosphatidic acid (LPA). This enzyme utilizes acyl-phosphate as fatty acyl donor, but not acyl-CoA or acyl-ACP.</text>
</comment>
<comment type="subunit">
    <text evidence="10">Probably interacts with PlsX.</text>
</comment>
<comment type="subcellular location">
    <subcellularLocation>
        <location evidence="10">Cell membrane</location>
        <topology evidence="10">Multi-pass membrane protein</topology>
    </subcellularLocation>
</comment>
<accession>A0A7C4YSW3</accession>
<feature type="transmembrane region" description="Helical" evidence="10">
    <location>
        <begin position="166"/>
        <end position="183"/>
    </location>
</feature>
<keyword evidence="6 10" id="KW-0443">Lipid metabolism</keyword>
<dbReference type="EC" id="2.3.1.275" evidence="10"/>
<dbReference type="InterPro" id="IPR003811">
    <property type="entry name" value="G3P_acylTferase_PlsY"/>
</dbReference>
<dbReference type="UniPathway" id="UPA00085"/>
<gene>
    <name evidence="10 11" type="primary">plsY</name>
    <name evidence="11" type="ORF">ENV67_08550</name>
</gene>
<evidence type="ECO:0000256" key="5">
    <source>
        <dbReference type="ARBA" id="ARBA00022989"/>
    </source>
</evidence>
<reference evidence="11" key="1">
    <citation type="journal article" date="2020" name="mSystems">
        <title>Genome- and Community-Level Interaction Insights into Carbon Utilization and Element Cycling Functions of Hydrothermarchaeota in Hydrothermal Sediment.</title>
        <authorList>
            <person name="Zhou Z."/>
            <person name="Liu Y."/>
            <person name="Xu W."/>
            <person name="Pan J."/>
            <person name="Luo Z.H."/>
            <person name="Li M."/>
        </authorList>
    </citation>
    <scope>NUCLEOTIDE SEQUENCE [LARGE SCALE GENOMIC DNA]</scope>
    <source>
        <strain evidence="11">SpSt-780</strain>
    </source>
</reference>
<sequence length="204" mass="23095">MKILLLFGSFFVSYFFAGIPFGYITGRIKGIDIRKYGSGNIGATNVFRVLGKKEGIMVFILDFLKGVIPVLFFRRYGVYFGILSFIGVFLGHTFTPYLGFKGGKGIATGFGGSIALLPLTSLFILFIWILVFILSGFVSLASISSAFFFPYAYILSMILLKSKIEIPILILTIIISLLVIYLHRSNIKRLIKREEHRFFNIWKR</sequence>
<keyword evidence="7 10" id="KW-0472">Membrane</keyword>
<name>A0A7C4YSW3_UNCW3</name>
<dbReference type="AlphaFoldDB" id="A0A7C4YSW3"/>
<evidence type="ECO:0000256" key="10">
    <source>
        <dbReference type="HAMAP-Rule" id="MF_01043"/>
    </source>
</evidence>
<comment type="similarity">
    <text evidence="10">Belongs to the PlsY family.</text>
</comment>
<keyword evidence="2 10" id="KW-0444">Lipid biosynthesis</keyword>
<dbReference type="HAMAP" id="MF_01043">
    <property type="entry name" value="PlsY"/>
    <property type="match status" value="1"/>
</dbReference>
<keyword evidence="5 10" id="KW-1133">Transmembrane helix</keyword>
<evidence type="ECO:0000256" key="9">
    <source>
        <dbReference type="ARBA" id="ARBA00023264"/>
    </source>
</evidence>
<evidence type="ECO:0000256" key="8">
    <source>
        <dbReference type="ARBA" id="ARBA00023209"/>
    </source>
</evidence>
<keyword evidence="9 10" id="KW-1208">Phospholipid metabolism</keyword>
<keyword evidence="3 10" id="KW-0808">Transferase</keyword>
<evidence type="ECO:0000256" key="4">
    <source>
        <dbReference type="ARBA" id="ARBA00022692"/>
    </source>
</evidence>
<dbReference type="NCBIfam" id="TIGR00023">
    <property type="entry name" value="glycerol-3-phosphate 1-O-acyltransferase PlsY"/>
    <property type="match status" value="1"/>
</dbReference>
<dbReference type="GO" id="GO:0008654">
    <property type="term" value="P:phospholipid biosynthetic process"/>
    <property type="evidence" value="ECO:0007669"/>
    <property type="project" value="UniProtKB-UniRule"/>
</dbReference>
<comment type="pathway">
    <text evidence="10">Lipid metabolism; phospholipid metabolism.</text>
</comment>
<dbReference type="Pfam" id="PF02660">
    <property type="entry name" value="G3P_acyltransf"/>
    <property type="match status" value="1"/>
</dbReference>
<evidence type="ECO:0000313" key="11">
    <source>
        <dbReference type="EMBL" id="HGW92568.1"/>
    </source>
</evidence>
<dbReference type="GO" id="GO:0043772">
    <property type="term" value="F:acyl-phosphate glycerol-3-phosphate acyltransferase activity"/>
    <property type="evidence" value="ECO:0007669"/>
    <property type="project" value="UniProtKB-UniRule"/>
</dbReference>
<dbReference type="PANTHER" id="PTHR30309:SF0">
    <property type="entry name" value="GLYCEROL-3-PHOSPHATE ACYLTRANSFERASE-RELATED"/>
    <property type="match status" value="1"/>
</dbReference>
<evidence type="ECO:0000256" key="3">
    <source>
        <dbReference type="ARBA" id="ARBA00022679"/>
    </source>
</evidence>
<evidence type="ECO:0000256" key="2">
    <source>
        <dbReference type="ARBA" id="ARBA00022516"/>
    </source>
</evidence>